<evidence type="ECO:0000313" key="8">
    <source>
        <dbReference type="Proteomes" id="UP000694864"/>
    </source>
</evidence>
<evidence type="ECO:0000259" key="7">
    <source>
        <dbReference type="PROSITE" id="PS50863"/>
    </source>
</evidence>
<dbReference type="SUPFAM" id="SSF101936">
    <property type="entry name" value="DNA-binding pseudobarrel domain"/>
    <property type="match status" value="1"/>
</dbReference>
<dbReference type="CDD" id="cd10017">
    <property type="entry name" value="B3_DNA"/>
    <property type="match status" value="1"/>
</dbReference>
<evidence type="ECO:0000256" key="3">
    <source>
        <dbReference type="ARBA" id="ARBA00023125"/>
    </source>
</evidence>
<sequence>MADPLSSSSNKKSFLRRRSVWTKLQFCTLSHSLISPSLVSIIPSQFIANHIKGKTLSTKQKLTSVASDRTWEVELDGGRFAGGWKDFSVFHAVRDDDVLSFRHDGDMVFHVTPLGRSFSQIHLVSSSSTSGSDDEHHTFDDDEDDSVDVGDDDGDDDNSISEEDLYSKKLSSKKRARTGKEYSSEESYLLAHVTPSSLLRDTLVCTTSLDSLIQFLVQFCFIF</sequence>
<protein>
    <submittedName>
        <fullName evidence="9">B3 domain-containing protein REM4</fullName>
    </submittedName>
</protein>
<dbReference type="SMART" id="SM01019">
    <property type="entry name" value="B3"/>
    <property type="match status" value="1"/>
</dbReference>
<dbReference type="InterPro" id="IPR039218">
    <property type="entry name" value="REM_fam"/>
</dbReference>
<comment type="subcellular location">
    <subcellularLocation>
        <location evidence="1">Nucleus</location>
    </subcellularLocation>
</comment>
<keyword evidence="8" id="KW-1185">Reference proteome</keyword>
<keyword evidence="2" id="KW-0805">Transcription regulation</keyword>
<evidence type="ECO:0000256" key="5">
    <source>
        <dbReference type="ARBA" id="ARBA00023242"/>
    </source>
</evidence>
<evidence type="ECO:0000256" key="2">
    <source>
        <dbReference type="ARBA" id="ARBA00023015"/>
    </source>
</evidence>
<keyword evidence="3" id="KW-0238">DNA-binding</keyword>
<feature type="compositionally biased region" description="Acidic residues" evidence="6">
    <location>
        <begin position="140"/>
        <end position="161"/>
    </location>
</feature>
<organism evidence="8 9">
    <name type="scientific">Camelina sativa</name>
    <name type="common">False flax</name>
    <name type="synonym">Myagrum sativum</name>
    <dbReference type="NCBI Taxonomy" id="90675"/>
    <lineage>
        <taxon>Eukaryota</taxon>
        <taxon>Viridiplantae</taxon>
        <taxon>Streptophyta</taxon>
        <taxon>Embryophyta</taxon>
        <taxon>Tracheophyta</taxon>
        <taxon>Spermatophyta</taxon>
        <taxon>Magnoliopsida</taxon>
        <taxon>eudicotyledons</taxon>
        <taxon>Gunneridae</taxon>
        <taxon>Pentapetalae</taxon>
        <taxon>rosids</taxon>
        <taxon>malvids</taxon>
        <taxon>Brassicales</taxon>
        <taxon>Brassicaceae</taxon>
        <taxon>Camelineae</taxon>
        <taxon>Camelina</taxon>
    </lineage>
</organism>
<feature type="domain" description="TF-B3" evidence="7">
    <location>
        <begin position="25"/>
        <end position="117"/>
    </location>
</feature>
<gene>
    <name evidence="9" type="primary">LOC109127229</name>
</gene>
<feature type="region of interest" description="Disordered" evidence="6">
    <location>
        <begin position="125"/>
        <end position="161"/>
    </location>
</feature>
<name>A0ABM1QKM0_CAMSA</name>
<dbReference type="RefSeq" id="XP_019087308.1">
    <property type="nucleotide sequence ID" value="XM_019231763.1"/>
</dbReference>
<evidence type="ECO:0000256" key="6">
    <source>
        <dbReference type="SAM" id="MobiDB-lite"/>
    </source>
</evidence>
<reference evidence="9" key="2">
    <citation type="submission" date="2025-08" db="UniProtKB">
        <authorList>
            <consortium name="RefSeq"/>
        </authorList>
    </citation>
    <scope>IDENTIFICATION</scope>
    <source>
        <tissue evidence="9">Leaf</tissue>
    </source>
</reference>
<reference evidence="8" key="1">
    <citation type="journal article" date="2014" name="Nat. Commun.">
        <title>The emerging biofuel crop Camelina sativa retains a highly undifferentiated hexaploid genome structure.</title>
        <authorList>
            <person name="Kagale S."/>
            <person name="Koh C."/>
            <person name="Nixon J."/>
            <person name="Bollina V."/>
            <person name="Clarke W.E."/>
            <person name="Tuteja R."/>
            <person name="Spillane C."/>
            <person name="Robinson S.J."/>
            <person name="Links M.G."/>
            <person name="Clarke C."/>
            <person name="Higgins E.E."/>
            <person name="Huebert T."/>
            <person name="Sharpe A.G."/>
            <person name="Parkin I.A."/>
        </authorList>
    </citation>
    <scope>NUCLEOTIDE SEQUENCE [LARGE SCALE GENOMIC DNA]</scope>
    <source>
        <strain evidence="8">cv. DH55</strain>
    </source>
</reference>
<dbReference type="PANTHER" id="PTHR31674:SF18">
    <property type="entry name" value="B3 DOMAIN-CONTAINING PROTEIN REM4-RELATED"/>
    <property type="match status" value="1"/>
</dbReference>
<dbReference type="InterPro" id="IPR015300">
    <property type="entry name" value="DNA-bd_pseudobarrel_sf"/>
</dbReference>
<proteinExistence type="predicted"/>
<dbReference type="PROSITE" id="PS50863">
    <property type="entry name" value="B3"/>
    <property type="match status" value="1"/>
</dbReference>
<dbReference type="Gene3D" id="2.40.330.10">
    <property type="entry name" value="DNA-binding pseudobarrel domain"/>
    <property type="match status" value="1"/>
</dbReference>
<dbReference type="Proteomes" id="UP000694864">
    <property type="component" value="Chromosome 11"/>
</dbReference>
<keyword evidence="5" id="KW-0539">Nucleus</keyword>
<accession>A0ABM1QKM0</accession>
<evidence type="ECO:0000256" key="1">
    <source>
        <dbReference type="ARBA" id="ARBA00004123"/>
    </source>
</evidence>
<dbReference type="InterPro" id="IPR003340">
    <property type="entry name" value="B3_DNA-bd"/>
</dbReference>
<evidence type="ECO:0000256" key="4">
    <source>
        <dbReference type="ARBA" id="ARBA00023163"/>
    </source>
</evidence>
<dbReference type="PANTHER" id="PTHR31674">
    <property type="entry name" value="B3 DOMAIN-CONTAINING PROTEIN REM-LIKE 3-RELATED"/>
    <property type="match status" value="1"/>
</dbReference>
<dbReference type="GeneID" id="109127229"/>
<evidence type="ECO:0000313" key="9">
    <source>
        <dbReference type="RefSeq" id="XP_019087308.1"/>
    </source>
</evidence>
<keyword evidence="4" id="KW-0804">Transcription</keyword>